<accession>A0A4R3VZS3</accession>
<sequence>MSRFTSDIKYLRQYVNGELSPAEMHEIERAMHEDEMLMDIIEGLEHEKMQGYPNPIADLQSQIKSRALKENSTTLFTFKKLAIAASIMVVLSAAAIYFFTPRMDVELANTVIKPAEVPTEIQNNSDVALDSSWIAHSEQVEQSQGMTAATSSPQSKTPAVVPSKKIDPQTLIVYEAKPKLPVVIEGSRKFDLPQQEIIHTNEGRQSQMPQTELLTSRAVAARQPTPSTTSVAKSQADLQRMNLDPKTKADLMNILAKQSQEEKTEVTEKLAENTISDILFNGNSLANRKTEESITRSSTASENILPKTIQNGNPTVGWKAFHQYISEQLQKRGFVHYSANISFDLDKAMKPTHIEIKTSSDPNLNNHILEILKKGPTWENKDPNHPIFIRIDSADNKN</sequence>
<reference evidence="3 4" key="1">
    <citation type="submission" date="2019-03" db="EMBL/GenBank/DDBJ databases">
        <title>Genomic Encyclopedia of Type Strains, Phase IV (KMG-IV): sequencing the most valuable type-strain genomes for metagenomic binning, comparative biology and taxonomic classification.</title>
        <authorList>
            <person name="Goeker M."/>
        </authorList>
    </citation>
    <scope>NUCLEOTIDE SEQUENCE [LARGE SCALE GENOMIC DNA]</scope>
    <source>
        <strain evidence="3 4">DSM 22362</strain>
    </source>
</reference>
<comment type="caution">
    <text evidence="3">The sequence shown here is derived from an EMBL/GenBank/DDBJ whole genome shotgun (WGS) entry which is preliminary data.</text>
</comment>
<feature type="transmembrane region" description="Helical" evidence="2">
    <location>
        <begin position="81"/>
        <end position="99"/>
    </location>
</feature>
<keyword evidence="4" id="KW-1185">Reference proteome</keyword>
<name>A0A4R3VZS3_9SPHI</name>
<gene>
    <name evidence="3" type="ORF">EDC17_101914</name>
</gene>
<evidence type="ECO:0000313" key="4">
    <source>
        <dbReference type="Proteomes" id="UP000295197"/>
    </source>
</evidence>
<organism evidence="3 4">
    <name type="scientific">Sphingobacterium alimentarium</name>
    <dbReference type="NCBI Taxonomy" id="797292"/>
    <lineage>
        <taxon>Bacteria</taxon>
        <taxon>Pseudomonadati</taxon>
        <taxon>Bacteroidota</taxon>
        <taxon>Sphingobacteriia</taxon>
        <taxon>Sphingobacteriales</taxon>
        <taxon>Sphingobacteriaceae</taxon>
        <taxon>Sphingobacterium</taxon>
    </lineage>
</organism>
<proteinExistence type="predicted"/>
<dbReference type="OrthoDB" id="1112758at2"/>
<feature type="region of interest" description="Disordered" evidence="1">
    <location>
        <begin position="139"/>
        <end position="162"/>
    </location>
</feature>
<dbReference type="RefSeq" id="WP_132777630.1">
    <property type="nucleotide sequence ID" value="NZ_SMBZ01000019.1"/>
</dbReference>
<dbReference type="AlphaFoldDB" id="A0A4R3VZS3"/>
<keyword evidence="2" id="KW-0812">Transmembrane</keyword>
<dbReference type="Proteomes" id="UP000295197">
    <property type="component" value="Unassembled WGS sequence"/>
</dbReference>
<keyword evidence="2" id="KW-0472">Membrane</keyword>
<evidence type="ECO:0000256" key="2">
    <source>
        <dbReference type="SAM" id="Phobius"/>
    </source>
</evidence>
<dbReference type="EMBL" id="SMBZ01000019">
    <property type="protein sequence ID" value="TCV13658.1"/>
    <property type="molecule type" value="Genomic_DNA"/>
</dbReference>
<keyword evidence="2" id="KW-1133">Transmembrane helix</keyword>
<evidence type="ECO:0000256" key="1">
    <source>
        <dbReference type="SAM" id="MobiDB-lite"/>
    </source>
</evidence>
<feature type="compositionally biased region" description="Polar residues" evidence="1">
    <location>
        <begin position="140"/>
        <end position="157"/>
    </location>
</feature>
<protein>
    <submittedName>
        <fullName evidence="3">Uncharacterized protein</fullName>
    </submittedName>
</protein>
<evidence type="ECO:0000313" key="3">
    <source>
        <dbReference type="EMBL" id="TCV13658.1"/>
    </source>
</evidence>